<evidence type="ECO:0000313" key="4">
    <source>
        <dbReference type="Proteomes" id="UP000240883"/>
    </source>
</evidence>
<gene>
    <name evidence="3" type="ORF">BS50DRAFT_582866</name>
</gene>
<protein>
    <recommendedName>
        <fullName evidence="5">Secreted protein</fullName>
    </recommendedName>
</protein>
<organism evidence="3 4">
    <name type="scientific">Corynespora cassiicola Philippines</name>
    <dbReference type="NCBI Taxonomy" id="1448308"/>
    <lineage>
        <taxon>Eukaryota</taxon>
        <taxon>Fungi</taxon>
        <taxon>Dikarya</taxon>
        <taxon>Ascomycota</taxon>
        <taxon>Pezizomycotina</taxon>
        <taxon>Dothideomycetes</taxon>
        <taxon>Pleosporomycetidae</taxon>
        <taxon>Pleosporales</taxon>
        <taxon>Corynesporascaceae</taxon>
        <taxon>Corynespora</taxon>
    </lineage>
</organism>
<dbReference type="EMBL" id="KZ678129">
    <property type="protein sequence ID" value="PSN73319.1"/>
    <property type="molecule type" value="Genomic_DNA"/>
</dbReference>
<dbReference type="Proteomes" id="UP000240883">
    <property type="component" value="Unassembled WGS sequence"/>
</dbReference>
<dbReference type="AlphaFoldDB" id="A0A2T2P6T4"/>
<feature type="compositionally biased region" description="Basic and acidic residues" evidence="1">
    <location>
        <begin position="94"/>
        <end position="117"/>
    </location>
</feature>
<feature type="region of interest" description="Disordered" evidence="1">
    <location>
        <begin position="90"/>
        <end position="117"/>
    </location>
</feature>
<feature type="chain" id="PRO_5015680218" description="Secreted protein" evidence="2">
    <location>
        <begin position="19"/>
        <end position="124"/>
    </location>
</feature>
<evidence type="ECO:0000256" key="1">
    <source>
        <dbReference type="SAM" id="MobiDB-lite"/>
    </source>
</evidence>
<evidence type="ECO:0000313" key="3">
    <source>
        <dbReference type="EMBL" id="PSN73319.1"/>
    </source>
</evidence>
<name>A0A2T2P6T4_CORCC</name>
<proteinExistence type="predicted"/>
<evidence type="ECO:0008006" key="5">
    <source>
        <dbReference type="Google" id="ProtNLM"/>
    </source>
</evidence>
<sequence length="124" mass="14157">MHFTSAFLTMIFWAITLGAPAVEQGTSKAIGRSPPGPSNCGRVFFENNDWQDLIWDKCASFRRNTQANVRNFVLGPCHCNFYCANKNGKCPKAQQDHQDTGPFNGRREPHSSLRDWRSYECKRN</sequence>
<reference evidence="3 4" key="1">
    <citation type="journal article" date="2018" name="Front. Microbiol.">
        <title>Genome-Wide Analysis of Corynespora cassiicola Leaf Fall Disease Putative Effectors.</title>
        <authorList>
            <person name="Lopez D."/>
            <person name="Ribeiro S."/>
            <person name="Label P."/>
            <person name="Fumanal B."/>
            <person name="Venisse J.S."/>
            <person name="Kohler A."/>
            <person name="de Oliveira R.R."/>
            <person name="Labutti K."/>
            <person name="Lipzen A."/>
            <person name="Lail K."/>
            <person name="Bauer D."/>
            <person name="Ohm R.A."/>
            <person name="Barry K.W."/>
            <person name="Spatafora J."/>
            <person name="Grigoriev I.V."/>
            <person name="Martin F.M."/>
            <person name="Pujade-Renaud V."/>
        </authorList>
    </citation>
    <scope>NUCLEOTIDE SEQUENCE [LARGE SCALE GENOMIC DNA]</scope>
    <source>
        <strain evidence="3 4">Philippines</strain>
    </source>
</reference>
<keyword evidence="2" id="KW-0732">Signal</keyword>
<accession>A0A2T2P6T4</accession>
<evidence type="ECO:0000256" key="2">
    <source>
        <dbReference type="SAM" id="SignalP"/>
    </source>
</evidence>
<keyword evidence="4" id="KW-1185">Reference proteome</keyword>
<feature type="signal peptide" evidence="2">
    <location>
        <begin position="1"/>
        <end position="18"/>
    </location>
</feature>